<dbReference type="AlphaFoldDB" id="A0A392U3C8"/>
<keyword evidence="2" id="KW-1185">Reference proteome</keyword>
<organism evidence="1 2">
    <name type="scientific">Trifolium medium</name>
    <dbReference type="NCBI Taxonomy" id="97028"/>
    <lineage>
        <taxon>Eukaryota</taxon>
        <taxon>Viridiplantae</taxon>
        <taxon>Streptophyta</taxon>
        <taxon>Embryophyta</taxon>
        <taxon>Tracheophyta</taxon>
        <taxon>Spermatophyta</taxon>
        <taxon>Magnoliopsida</taxon>
        <taxon>eudicotyledons</taxon>
        <taxon>Gunneridae</taxon>
        <taxon>Pentapetalae</taxon>
        <taxon>rosids</taxon>
        <taxon>fabids</taxon>
        <taxon>Fabales</taxon>
        <taxon>Fabaceae</taxon>
        <taxon>Papilionoideae</taxon>
        <taxon>50 kb inversion clade</taxon>
        <taxon>NPAAA clade</taxon>
        <taxon>Hologalegina</taxon>
        <taxon>IRL clade</taxon>
        <taxon>Trifolieae</taxon>
        <taxon>Trifolium</taxon>
    </lineage>
</organism>
<evidence type="ECO:0000313" key="1">
    <source>
        <dbReference type="EMBL" id="MCI67247.1"/>
    </source>
</evidence>
<reference evidence="1 2" key="1">
    <citation type="journal article" date="2018" name="Front. Plant Sci.">
        <title>Red Clover (Trifolium pratense) and Zigzag Clover (T. medium) - A Picture of Genomic Similarities and Differences.</title>
        <authorList>
            <person name="Dluhosova J."/>
            <person name="Istvanek J."/>
            <person name="Nedelnik J."/>
            <person name="Repkova J."/>
        </authorList>
    </citation>
    <scope>NUCLEOTIDE SEQUENCE [LARGE SCALE GENOMIC DNA]</scope>
    <source>
        <strain evidence="2">cv. 10/8</strain>
        <tissue evidence="1">Leaf</tissue>
    </source>
</reference>
<dbReference type="EMBL" id="LXQA010712474">
    <property type="protein sequence ID" value="MCI67247.1"/>
    <property type="molecule type" value="Genomic_DNA"/>
</dbReference>
<comment type="caution">
    <text evidence="1">The sequence shown here is derived from an EMBL/GenBank/DDBJ whole genome shotgun (WGS) entry which is preliminary data.</text>
</comment>
<dbReference type="Proteomes" id="UP000265520">
    <property type="component" value="Unassembled WGS sequence"/>
</dbReference>
<protein>
    <submittedName>
        <fullName evidence="1">Uncharacterized protein</fullName>
    </submittedName>
</protein>
<sequence length="55" mass="6483">EPRSTRERTVARVERDRKEVKEFRVLGKSRPKIWVAMVVVERRSGGKRVKGLEFS</sequence>
<accession>A0A392U3C8</accession>
<feature type="non-terminal residue" evidence="1">
    <location>
        <position position="1"/>
    </location>
</feature>
<proteinExistence type="predicted"/>
<evidence type="ECO:0000313" key="2">
    <source>
        <dbReference type="Proteomes" id="UP000265520"/>
    </source>
</evidence>
<name>A0A392U3C8_9FABA</name>